<dbReference type="NCBIfam" id="TIGR00277">
    <property type="entry name" value="HDIG"/>
    <property type="match status" value="1"/>
</dbReference>
<keyword evidence="3" id="KW-1185">Reference proteome</keyword>
<evidence type="ECO:0000259" key="1">
    <source>
        <dbReference type="Pfam" id="PF01966"/>
    </source>
</evidence>
<dbReference type="CDD" id="cd00077">
    <property type="entry name" value="HDc"/>
    <property type="match status" value="1"/>
</dbReference>
<dbReference type="SUPFAM" id="SSF109604">
    <property type="entry name" value="HD-domain/PDEase-like"/>
    <property type="match status" value="1"/>
</dbReference>
<dbReference type="InterPro" id="IPR006674">
    <property type="entry name" value="HD_domain"/>
</dbReference>
<gene>
    <name evidence="2" type="ORF">GKO32_23270</name>
</gene>
<sequence length="185" mass="20275">MSLVSWAHDVAADKLAEPLPRRWAHVQGVARQARRLAGVPGLDAELVEVAALLHDVGYAPDLAVLGFHPVDGARYLASIGTPARLVNLVAHHSAARQDGAVAGLAHLLDAYEDEQTPERDALWWADMTTGPDGERLTFIQRMTEVKERYGPEHAVSKAIDLSWPERLRAVERTEARLAVQVKNAD</sequence>
<dbReference type="EMBL" id="WMBA01000040">
    <property type="protein sequence ID" value="MTD56871.1"/>
    <property type="molecule type" value="Genomic_DNA"/>
</dbReference>
<proteinExistence type="predicted"/>
<feature type="domain" description="HD" evidence="1">
    <location>
        <begin position="22"/>
        <end position="97"/>
    </location>
</feature>
<name>A0A6N7Z713_9PSEU</name>
<dbReference type="RefSeq" id="WP_154759013.1">
    <property type="nucleotide sequence ID" value="NZ_WMBA01000040.1"/>
</dbReference>
<evidence type="ECO:0000313" key="2">
    <source>
        <dbReference type="EMBL" id="MTD56871.1"/>
    </source>
</evidence>
<evidence type="ECO:0000313" key="3">
    <source>
        <dbReference type="Proteomes" id="UP000440096"/>
    </source>
</evidence>
<accession>A0A6N7Z713</accession>
<dbReference type="Pfam" id="PF01966">
    <property type="entry name" value="HD"/>
    <property type="match status" value="1"/>
</dbReference>
<dbReference type="InterPro" id="IPR003607">
    <property type="entry name" value="HD/PDEase_dom"/>
</dbReference>
<dbReference type="InterPro" id="IPR006675">
    <property type="entry name" value="HDIG_dom"/>
</dbReference>
<dbReference type="Proteomes" id="UP000440096">
    <property type="component" value="Unassembled WGS sequence"/>
</dbReference>
<dbReference type="OrthoDB" id="2989229at2"/>
<comment type="caution">
    <text evidence="2">The sequence shown here is derived from an EMBL/GenBank/DDBJ whole genome shotgun (WGS) entry which is preliminary data.</text>
</comment>
<protein>
    <submittedName>
        <fullName evidence="2">HD domain-containing protein</fullName>
    </submittedName>
</protein>
<organism evidence="2 3">
    <name type="scientific">Amycolatopsis pithecellobii</name>
    <dbReference type="NCBI Taxonomy" id="664692"/>
    <lineage>
        <taxon>Bacteria</taxon>
        <taxon>Bacillati</taxon>
        <taxon>Actinomycetota</taxon>
        <taxon>Actinomycetes</taxon>
        <taxon>Pseudonocardiales</taxon>
        <taxon>Pseudonocardiaceae</taxon>
        <taxon>Amycolatopsis</taxon>
    </lineage>
</organism>
<dbReference type="AlphaFoldDB" id="A0A6N7Z713"/>
<dbReference type="Gene3D" id="1.10.3210.10">
    <property type="entry name" value="Hypothetical protein af1432"/>
    <property type="match status" value="1"/>
</dbReference>
<reference evidence="2 3" key="1">
    <citation type="submission" date="2019-11" db="EMBL/GenBank/DDBJ databases">
        <title>Draft genome of Amycolatopsis RM579.</title>
        <authorList>
            <person name="Duangmal K."/>
            <person name="Mingma R."/>
        </authorList>
    </citation>
    <scope>NUCLEOTIDE SEQUENCE [LARGE SCALE GENOMIC DNA]</scope>
    <source>
        <strain evidence="2 3">RM579</strain>
    </source>
</reference>